<dbReference type="Proteomes" id="UP000291600">
    <property type="component" value="Unassembled WGS sequence"/>
</dbReference>
<evidence type="ECO:0000256" key="6">
    <source>
        <dbReference type="RuleBase" id="RU000481"/>
    </source>
</evidence>
<dbReference type="InterPro" id="IPR015424">
    <property type="entry name" value="PyrdxlP-dep_Trfase"/>
</dbReference>
<accession>A0ABD7Q3J8</accession>
<comment type="caution">
    <text evidence="8">The sequence shown here is derived from an EMBL/GenBank/DDBJ whole genome shotgun (WGS) entry which is preliminary data.</text>
</comment>
<evidence type="ECO:0000313" key="9">
    <source>
        <dbReference type="Proteomes" id="UP000291600"/>
    </source>
</evidence>
<dbReference type="Gene3D" id="1.10.20.110">
    <property type="match status" value="1"/>
</dbReference>
<dbReference type="Pfam" id="PF00155">
    <property type="entry name" value="Aminotran_1_2"/>
    <property type="match status" value="1"/>
</dbReference>
<dbReference type="PANTHER" id="PTHR46383:SF1">
    <property type="entry name" value="ASPARTATE AMINOTRANSFERASE"/>
    <property type="match status" value="1"/>
</dbReference>
<comment type="cofactor">
    <cofactor evidence="1 6">
        <name>pyridoxal 5'-phosphate</name>
        <dbReference type="ChEBI" id="CHEBI:597326"/>
    </cofactor>
</comment>
<dbReference type="InterPro" id="IPR004838">
    <property type="entry name" value="NHTrfase_class1_PyrdxlP-BS"/>
</dbReference>
<keyword evidence="4 6" id="KW-0808">Transferase</keyword>
<name>A0ABD7Q3J8_HAFAL</name>
<evidence type="ECO:0000256" key="1">
    <source>
        <dbReference type="ARBA" id="ARBA00001933"/>
    </source>
</evidence>
<evidence type="ECO:0000256" key="2">
    <source>
        <dbReference type="ARBA" id="ARBA00007441"/>
    </source>
</evidence>
<gene>
    <name evidence="8" type="ORF">EYY96_11115</name>
</gene>
<evidence type="ECO:0000259" key="7">
    <source>
        <dbReference type="Pfam" id="PF00155"/>
    </source>
</evidence>
<evidence type="ECO:0000256" key="3">
    <source>
        <dbReference type="ARBA" id="ARBA00022576"/>
    </source>
</evidence>
<keyword evidence="3 6" id="KW-0032">Aminotransferase</keyword>
<reference evidence="8 9" key="1">
    <citation type="submission" date="2019-02" db="EMBL/GenBank/DDBJ databases">
        <title>Comparative genomic analysis of the Hafnia genus genomes.</title>
        <authorList>
            <person name="Zhiqiu Y."/>
            <person name="Chao Y."/>
            <person name="Yuhui D."/>
            <person name="Di H."/>
            <person name="Bin L."/>
        </authorList>
    </citation>
    <scope>NUCLEOTIDE SEQUENCE [LARGE SCALE GENOMIC DNA]</scope>
    <source>
        <strain evidence="8 9">PCM_1210</strain>
    </source>
</reference>
<proteinExistence type="inferred from homology"/>
<dbReference type="GO" id="GO:0008483">
    <property type="term" value="F:transaminase activity"/>
    <property type="evidence" value="ECO:0007669"/>
    <property type="project" value="UniProtKB-KW"/>
</dbReference>
<dbReference type="Gene3D" id="3.90.1150.10">
    <property type="entry name" value="Aspartate Aminotransferase, domain 1"/>
    <property type="match status" value="1"/>
</dbReference>
<evidence type="ECO:0000256" key="4">
    <source>
        <dbReference type="ARBA" id="ARBA00022679"/>
    </source>
</evidence>
<dbReference type="EC" id="2.6.1.-" evidence="6"/>
<organism evidence="8 9">
    <name type="scientific">Hafnia alvei</name>
    <dbReference type="NCBI Taxonomy" id="569"/>
    <lineage>
        <taxon>Bacteria</taxon>
        <taxon>Pseudomonadati</taxon>
        <taxon>Pseudomonadota</taxon>
        <taxon>Gammaproteobacteria</taxon>
        <taxon>Enterobacterales</taxon>
        <taxon>Hafniaceae</taxon>
        <taxon>Hafnia</taxon>
    </lineage>
</organism>
<evidence type="ECO:0000313" key="8">
    <source>
        <dbReference type="EMBL" id="TBL67566.1"/>
    </source>
</evidence>
<keyword evidence="8" id="KW-0456">Lyase</keyword>
<dbReference type="InterPro" id="IPR015421">
    <property type="entry name" value="PyrdxlP-dep_Trfase_major"/>
</dbReference>
<dbReference type="GO" id="GO:0047688">
    <property type="term" value="F:aspartate 4-decarboxylase activity"/>
    <property type="evidence" value="ECO:0007669"/>
    <property type="project" value="UniProtKB-UniRule"/>
</dbReference>
<dbReference type="PROSITE" id="PS00105">
    <property type="entry name" value="AA_TRANSFER_CLASS_1"/>
    <property type="match status" value="1"/>
</dbReference>
<dbReference type="InterPro" id="IPR050596">
    <property type="entry name" value="AspAT/PAT-like"/>
</dbReference>
<dbReference type="NCBIfam" id="TIGR03801">
    <property type="entry name" value="asp_4_decarbox"/>
    <property type="match status" value="1"/>
</dbReference>
<feature type="domain" description="Aminotransferase class I/classII large" evidence="7">
    <location>
        <begin position="172"/>
        <end position="507"/>
    </location>
</feature>
<dbReference type="Gene3D" id="3.40.640.10">
    <property type="entry name" value="Type I PLP-dependent aspartate aminotransferase-like (Major domain)"/>
    <property type="match status" value="1"/>
</dbReference>
<dbReference type="GO" id="GO:0006531">
    <property type="term" value="P:aspartate metabolic process"/>
    <property type="evidence" value="ECO:0007669"/>
    <property type="project" value="UniProtKB-UniRule"/>
</dbReference>
<evidence type="ECO:0000256" key="5">
    <source>
        <dbReference type="ARBA" id="ARBA00022898"/>
    </source>
</evidence>
<dbReference type="CDD" id="cd00609">
    <property type="entry name" value="AAT_like"/>
    <property type="match status" value="1"/>
</dbReference>
<dbReference type="NCBIfam" id="NF006755">
    <property type="entry name" value="PRK09275.1"/>
    <property type="match status" value="1"/>
</dbReference>
<dbReference type="InterPro" id="IPR004839">
    <property type="entry name" value="Aminotransferase_I/II_large"/>
</dbReference>
<protein>
    <recommendedName>
        <fullName evidence="6">Aminotransferase</fullName>
        <ecNumber evidence="6">2.6.1.-</ecNumber>
    </recommendedName>
</protein>
<sequence length="529" mass="60169">MMTDFKELAQLSPFELKDELIKHASGNKNKTMLNAGRGNPNFLATLPRLAFFQLGLFACSESELSYSYMKQDIGGIPDNEGMLERFERFISDNLQLPEICFLRNSFSYVKDQLGLSGKDFIQEMVEGILGCNYPVPSRMLTISEQIVRHYLLREMSGSDASTDDIEVFAVEGGTAAMAYIFDTLKENRLLSKGDKVAIGMPVFTPYIEIPQLEEYGLEIVPINAEPENNWQYSDEELDKLKDPDIKIFFCINPSNPASVKLDDRCLQKISSIVSNERKDLIILTDDVYGTFADDFKSLFAVCPYNTILVYSFSKYFGATGWRLGAIATHKNNVLDDKLSAMPKDIKEELHKRYSSIITNVEDLHFIDRIVADSRAVALNHTAGLSLPQQIQMVMFSLFALMDENDQYKQILKKVIRQRQCALYRELGVEVPQDSQSVDYYTLLDLESIATQLYNADFAQWLRKNFSHNELLFRIATETGIILLPGKGFGSQHPSARASLANLNEYQYAQIGRMLREMAKEYYNKYLAIS</sequence>
<dbReference type="AlphaFoldDB" id="A0ABD7Q3J8"/>
<dbReference type="InterPro" id="IPR022518">
    <property type="entry name" value="Aspartate_4-decarboxylase"/>
</dbReference>
<dbReference type="PANTHER" id="PTHR46383">
    <property type="entry name" value="ASPARTATE AMINOTRANSFERASE"/>
    <property type="match status" value="1"/>
</dbReference>
<comment type="similarity">
    <text evidence="2 6">Belongs to the class-I pyridoxal-phosphate-dependent aminotransferase family.</text>
</comment>
<dbReference type="SUPFAM" id="SSF53383">
    <property type="entry name" value="PLP-dependent transferases"/>
    <property type="match status" value="1"/>
</dbReference>
<dbReference type="EMBL" id="SITJ01000068">
    <property type="protein sequence ID" value="TBL67566.1"/>
    <property type="molecule type" value="Genomic_DNA"/>
</dbReference>
<keyword evidence="5" id="KW-0663">Pyridoxal phosphate</keyword>
<dbReference type="InterPro" id="IPR015422">
    <property type="entry name" value="PyrdxlP-dep_Trfase_small"/>
</dbReference>